<feature type="region of interest" description="Disordered" evidence="1">
    <location>
        <begin position="25"/>
        <end position="47"/>
    </location>
</feature>
<reference evidence="2" key="1">
    <citation type="journal article" date="2010" name="Science">
        <title>Plasticity of animal genome architecture unmasked by rapid evolution of a pelagic tunicate.</title>
        <authorList>
            <person name="Denoeud F."/>
            <person name="Henriet S."/>
            <person name="Mungpakdee S."/>
            <person name="Aury J.M."/>
            <person name="Da Silva C."/>
            <person name="Brinkmann H."/>
            <person name="Mikhaleva J."/>
            <person name="Olsen L.C."/>
            <person name="Jubin C."/>
            <person name="Canestro C."/>
            <person name="Bouquet J.M."/>
            <person name="Danks G."/>
            <person name="Poulain J."/>
            <person name="Campsteijn C."/>
            <person name="Adamski M."/>
            <person name="Cross I."/>
            <person name="Yadetie F."/>
            <person name="Muffato M."/>
            <person name="Louis A."/>
            <person name="Butcher S."/>
            <person name="Tsagkogeorga G."/>
            <person name="Konrad A."/>
            <person name="Singh S."/>
            <person name="Jensen M.F."/>
            <person name="Cong E.H."/>
            <person name="Eikeseth-Otteraa H."/>
            <person name="Noel B."/>
            <person name="Anthouard V."/>
            <person name="Porcel B.M."/>
            <person name="Kachouri-Lafond R."/>
            <person name="Nishino A."/>
            <person name="Ugolini M."/>
            <person name="Chourrout P."/>
            <person name="Nishida H."/>
            <person name="Aasland R."/>
            <person name="Huzurbazar S."/>
            <person name="Westhof E."/>
            <person name="Delsuc F."/>
            <person name="Lehrach H."/>
            <person name="Reinhardt R."/>
            <person name="Weissenbach J."/>
            <person name="Roy S.W."/>
            <person name="Artiguenave F."/>
            <person name="Postlethwait J.H."/>
            <person name="Manak J.R."/>
            <person name="Thompson E.M."/>
            <person name="Jaillon O."/>
            <person name="Du Pasquier L."/>
            <person name="Boudinot P."/>
            <person name="Liberles D.A."/>
            <person name="Volff J.N."/>
            <person name="Philippe H."/>
            <person name="Lenhard B."/>
            <person name="Roest Crollius H."/>
            <person name="Wincker P."/>
            <person name="Chourrout D."/>
        </authorList>
    </citation>
    <scope>NUCLEOTIDE SEQUENCE [LARGE SCALE GENOMIC DNA]</scope>
</reference>
<dbReference type="Proteomes" id="UP000001307">
    <property type="component" value="Unassembled WGS sequence"/>
</dbReference>
<feature type="region of interest" description="Disordered" evidence="1">
    <location>
        <begin position="115"/>
        <end position="141"/>
    </location>
</feature>
<evidence type="ECO:0000313" key="3">
    <source>
        <dbReference type="Proteomes" id="UP000001307"/>
    </source>
</evidence>
<protein>
    <submittedName>
        <fullName evidence="2">Uncharacterized protein</fullName>
    </submittedName>
</protein>
<feature type="compositionally biased region" description="Acidic residues" evidence="1">
    <location>
        <begin position="130"/>
        <end position="141"/>
    </location>
</feature>
<proteinExistence type="predicted"/>
<feature type="compositionally biased region" description="Acidic residues" evidence="1">
    <location>
        <begin position="29"/>
        <end position="47"/>
    </location>
</feature>
<dbReference type="OrthoDB" id="10595490at2759"/>
<keyword evidence="3" id="KW-1185">Reference proteome</keyword>
<evidence type="ECO:0000256" key="1">
    <source>
        <dbReference type="SAM" id="MobiDB-lite"/>
    </source>
</evidence>
<dbReference type="EMBL" id="FN653091">
    <property type="protein sequence ID" value="CBY11714.1"/>
    <property type="molecule type" value="Genomic_DNA"/>
</dbReference>
<dbReference type="AlphaFoldDB" id="E4XPC6"/>
<evidence type="ECO:0000313" key="2">
    <source>
        <dbReference type="EMBL" id="CBY11714.1"/>
    </source>
</evidence>
<organism evidence="2">
    <name type="scientific">Oikopleura dioica</name>
    <name type="common">Tunicate</name>
    <dbReference type="NCBI Taxonomy" id="34765"/>
    <lineage>
        <taxon>Eukaryota</taxon>
        <taxon>Metazoa</taxon>
        <taxon>Chordata</taxon>
        <taxon>Tunicata</taxon>
        <taxon>Appendicularia</taxon>
        <taxon>Copelata</taxon>
        <taxon>Oikopleuridae</taxon>
        <taxon>Oikopleura</taxon>
    </lineage>
</organism>
<name>E4XPC6_OIKDI</name>
<accession>E4XPC6</accession>
<sequence>MTTRTAHLRKERTMVVLSKKKKMYREQLDDAEEGDGSAGSDDDADQLEAEEMAMALIDAISITGSIYADELYDNAEERKEDDTGNIAFGNVQQNDFDDDISLDFDFDMELLAFQNSSSSSSEDDRSTKDDDNDEDLIYDSH</sequence>
<gene>
    <name evidence="2" type="ORF">GSOID_T00016891001</name>
</gene>
<dbReference type="InParanoid" id="E4XPC6"/>